<dbReference type="EMBL" id="JAAAID010000077">
    <property type="protein sequence ID" value="KAG0022984.1"/>
    <property type="molecule type" value="Genomic_DNA"/>
</dbReference>
<proteinExistence type="predicted"/>
<evidence type="ECO:0000313" key="3">
    <source>
        <dbReference type="Proteomes" id="UP000703661"/>
    </source>
</evidence>
<accession>A0A9P6N2N9</accession>
<dbReference type="InterPro" id="IPR032675">
    <property type="entry name" value="LRR_dom_sf"/>
</dbReference>
<reference evidence="2" key="1">
    <citation type="journal article" date="2020" name="Fungal Divers.">
        <title>Resolving the Mortierellaceae phylogeny through synthesis of multi-gene phylogenetics and phylogenomics.</title>
        <authorList>
            <person name="Vandepol N."/>
            <person name="Liber J."/>
            <person name="Desiro A."/>
            <person name="Na H."/>
            <person name="Kennedy M."/>
            <person name="Barry K."/>
            <person name="Grigoriev I.V."/>
            <person name="Miller A.N."/>
            <person name="O'Donnell K."/>
            <person name="Stajich J.E."/>
            <person name="Bonito G."/>
        </authorList>
    </citation>
    <scope>NUCLEOTIDE SEQUENCE</scope>
    <source>
        <strain evidence="2">NRRL 2769</strain>
    </source>
</reference>
<feature type="compositionally biased region" description="Polar residues" evidence="1">
    <location>
        <begin position="664"/>
        <end position="682"/>
    </location>
</feature>
<name>A0A9P6N2N9_9FUNG</name>
<feature type="compositionally biased region" description="Basic and acidic residues" evidence="1">
    <location>
        <begin position="704"/>
        <end position="714"/>
    </location>
</feature>
<dbReference type="Gene3D" id="3.80.10.10">
    <property type="entry name" value="Ribonuclease Inhibitor"/>
    <property type="match status" value="1"/>
</dbReference>
<dbReference type="SUPFAM" id="SSF52047">
    <property type="entry name" value="RNI-like"/>
    <property type="match status" value="1"/>
</dbReference>
<comment type="caution">
    <text evidence="2">The sequence shown here is derived from an EMBL/GenBank/DDBJ whole genome shotgun (WGS) entry which is preliminary data.</text>
</comment>
<organism evidence="2 3">
    <name type="scientific">Entomortierella chlamydospora</name>
    <dbReference type="NCBI Taxonomy" id="101097"/>
    <lineage>
        <taxon>Eukaryota</taxon>
        <taxon>Fungi</taxon>
        <taxon>Fungi incertae sedis</taxon>
        <taxon>Mucoromycota</taxon>
        <taxon>Mortierellomycotina</taxon>
        <taxon>Mortierellomycetes</taxon>
        <taxon>Mortierellales</taxon>
        <taxon>Mortierellaceae</taxon>
        <taxon>Entomortierella</taxon>
    </lineage>
</organism>
<feature type="region of interest" description="Disordered" evidence="1">
    <location>
        <begin position="664"/>
        <end position="714"/>
    </location>
</feature>
<sequence length="748" mass="84065">MSLRDLMPHRALMVSELRSQIGLFLIGCNKDIIACMLVCKAWRSDFRRLLYVSLVLRQRTRGPIITPLQWRSNSTYTQSLEIEEPTLIQRVSSTATRGARVGKGTAANSYGIKDQGTLRSLDYNMDPALDCSNLLHLTVHLNIRLARMCCWTRQEQDDWHEVGENGIIEQNTMQGDGQEQNSLFKTTTAVRYDVQNSSFLVKTSNRILALLHHNPQLKTFRWIGKSTTHIDHFSRYFLSERHSQLVELQLEELTVAVPEINRIIRNCPLLRRLHLHSPQILAESKWPELDINEAVGEVTSIAAHSATLSTVILTSTLAESVSLQQPPPQPSNIILDLSRIRFLVLKSPRFPLQNLLIHGPDLVELRISHLAKLRGTRRIIDPPSPPDSHQYGAHWDCPHLQTYECSNGTPDNSVYTTNLLESCRGSLTSISLISSVVAPGMATSLIERGHCQTLTHMNFSGASWIRSKEIQALLCNCPELIEFSGPHGVLWGEDLMESAQNWSCIKLKKLQMMICMARPDSDKWDQSTKQGRGPVGFPLRGIIGTNLSRYYPVFDTSELKSEQEVDQGSYTDDLRGVVDAVFYQLSQLTQLETLDLNGSNFSESQFLYEYPRGIPWTLEAGLDKLRNLSKMKHLVVTGWEDRMTRREARWLKKYWPDLQSTVNTSGNMSQGVHSSSDTNYSISGDVGGDDGSGDGEGSASGARDASDSEGKPDENQVVGWLAFRICLAQEWPERFPHIDPSISRSAGL</sequence>
<dbReference type="AlphaFoldDB" id="A0A9P6N2N9"/>
<keyword evidence="3" id="KW-1185">Reference proteome</keyword>
<gene>
    <name evidence="2" type="ORF">BGZ80_010672</name>
</gene>
<evidence type="ECO:0000256" key="1">
    <source>
        <dbReference type="SAM" id="MobiDB-lite"/>
    </source>
</evidence>
<protein>
    <submittedName>
        <fullName evidence="2">Uncharacterized protein</fullName>
    </submittedName>
</protein>
<dbReference type="Proteomes" id="UP000703661">
    <property type="component" value="Unassembled WGS sequence"/>
</dbReference>
<evidence type="ECO:0000313" key="2">
    <source>
        <dbReference type="EMBL" id="KAG0022984.1"/>
    </source>
</evidence>